<gene>
    <name evidence="2" type="ORF">HKBW3S47_01913</name>
</gene>
<organism evidence="2 3">
    <name type="scientific">Candidatus Hakubella thermalkaliphila</name>
    <dbReference type="NCBI Taxonomy" id="2754717"/>
    <lineage>
        <taxon>Bacteria</taxon>
        <taxon>Bacillati</taxon>
        <taxon>Actinomycetota</taxon>
        <taxon>Actinomycetota incertae sedis</taxon>
        <taxon>Candidatus Hakubellales</taxon>
        <taxon>Candidatus Hakubellaceae</taxon>
        <taxon>Candidatus Hakubella</taxon>
    </lineage>
</organism>
<dbReference type="InterPro" id="IPR027798">
    <property type="entry name" value="Ub_Mut7C"/>
</dbReference>
<dbReference type="Gene3D" id="3.10.20.30">
    <property type="match status" value="1"/>
</dbReference>
<dbReference type="EMBL" id="BLSD01000170">
    <property type="protein sequence ID" value="GFP40217.1"/>
    <property type="molecule type" value="Genomic_DNA"/>
</dbReference>
<proteinExistence type="predicted"/>
<name>A0A6V8Q6J1_9ACTN</name>
<dbReference type="Proteomes" id="UP000569018">
    <property type="component" value="Unassembled WGS sequence"/>
</dbReference>
<dbReference type="InterPro" id="IPR016155">
    <property type="entry name" value="Mopterin_synth/thiamin_S_b"/>
</dbReference>
<sequence>MMAMSEEQSLIEVHLYGQLRRFAPDRDAAGESVALISVKDGETILDIVRRMGIEPQELSHIFLNAEYSGLKRRIGAGDRLGLFPLDMGLHLSVLRNLLQYSCEG</sequence>
<protein>
    <recommendedName>
        <fullName evidence="1">Ubiquitin Mut7-C domain-containing protein</fullName>
    </recommendedName>
</protein>
<evidence type="ECO:0000313" key="2">
    <source>
        <dbReference type="EMBL" id="GFP40217.1"/>
    </source>
</evidence>
<dbReference type="AlphaFoldDB" id="A0A6V8Q6J1"/>
<dbReference type="InterPro" id="IPR012675">
    <property type="entry name" value="Beta-grasp_dom_sf"/>
</dbReference>
<evidence type="ECO:0000259" key="1">
    <source>
        <dbReference type="Pfam" id="PF14451"/>
    </source>
</evidence>
<feature type="domain" description="Ubiquitin Mut7-C" evidence="1">
    <location>
        <begin position="10"/>
        <end position="85"/>
    </location>
</feature>
<dbReference type="Pfam" id="PF14451">
    <property type="entry name" value="Ub-Mut7C"/>
    <property type="match status" value="1"/>
</dbReference>
<dbReference type="SUPFAM" id="SSF54285">
    <property type="entry name" value="MoaD/ThiS"/>
    <property type="match status" value="1"/>
</dbReference>
<evidence type="ECO:0000313" key="3">
    <source>
        <dbReference type="Proteomes" id="UP000569018"/>
    </source>
</evidence>
<accession>A0A6V8Q6J1</accession>
<comment type="caution">
    <text evidence="2">The sequence shown here is derived from an EMBL/GenBank/DDBJ whole genome shotgun (WGS) entry which is preliminary data.</text>
</comment>
<reference evidence="2 3" key="1">
    <citation type="journal article" date="2020" name="Front. Microbiol.">
        <title>Single-cell genomics of novel Actinobacteria with the Wood-Ljungdahl pathway discovered in a serpentinizing system.</title>
        <authorList>
            <person name="Merino N."/>
            <person name="Kawai M."/>
            <person name="Boyd E.S."/>
            <person name="Colman D.R."/>
            <person name="McGlynn S.E."/>
            <person name="Nealson K.H."/>
            <person name="Kurokawa K."/>
            <person name="Hongoh Y."/>
        </authorList>
    </citation>
    <scope>NUCLEOTIDE SEQUENCE [LARGE SCALE GENOMIC DNA]</scope>
    <source>
        <strain evidence="2 3">S47</strain>
    </source>
</reference>